<feature type="binding site" evidence="6">
    <location>
        <position position="94"/>
    </location>
    <ligand>
        <name>S-adenosyl-L-methionine</name>
        <dbReference type="ChEBI" id="CHEBI:59789"/>
    </ligand>
</feature>
<feature type="binding site" evidence="6">
    <location>
        <position position="22"/>
    </location>
    <ligand>
        <name>S-adenosyl-L-methionine</name>
        <dbReference type="ChEBI" id="CHEBI:59789"/>
    </ligand>
</feature>
<dbReference type="InterPro" id="IPR011530">
    <property type="entry name" value="rRNA_adenine_dimethylase"/>
</dbReference>
<dbReference type="PANTHER" id="PTHR11727:SF7">
    <property type="entry name" value="DIMETHYLADENOSINE TRANSFERASE-RELATED"/>
    <property type="match status" value="1"/>
</dbReference>
<dbReference type="EC" id="2.1.1.182" evidence="8"/>
<dbReference type="PROSITE" id="PS51689">
    <property type="entry name" value="SAM_RNA_A_N6_MT"/>
    <property type="match status" value="1"/>
</dbReference>
<dbReference type="Gene3D" id="3.40.50.150">
    <property type="entry name" value="Vaccinia Virus protein VP39"/>
    <property type="match status" value="1"/>
</dbReference>
<dbReference type="GO" id="GO:0003723">
    <property type="term" value="F:RNA binding"/>
    <property type="evidence" value="ECO:0007669"/>
    <property type="project" value="UniProtKB-UniRule"/>
</dbReference>
<evidence type="ECO:0000256" key="2">
    <source>
        <dbReference type="ARBA" id="ARBA00022603"/>
    </source>
</evidence>
<evidence type="ECO:0000313" key="8">
    <source>
        <dbReference type="EMBL" id="AJB42848.1"/>
    </source>
</evidence>
<accession>A0A3G1A8Y5</accession>
<keyword evidence="4 6" id="KW-0949">S-adenosyl-L-methionine</keyword>
<sequence>MLREYVYGLAGLVGVKKRLGQHFLVDDLVAERVASLVEDRVVFEVGSGLGSLTLYMARKAEYIYGCEVDRVFLGLLKRELERRGVGNVDLMLCDATCFENSLSRHVAVSNTPFNLSSVLIVRLCYDLGLEEAFLGVQKEVADRVLASEGSRNYGRLSVIARLCYDAERLFDVSPYSFYPRPKVYTSFLRLVPRRDRDLEEVRVVEEFTRRVFPYINRKIARALEFGLQVDRKATRELLENCNISEEKRVRELSPREVACLAKKSLESHLF</sequence>
<dbReference type="SUPFAM" id="SSF53335">
    <property type="entry name" value="S-adenosyl-L-methionine-dependent methyltransferases"/>
    <property type="match status" value="1"/>
</dbReference>
<organism evidence="8 9">
    <name type="scientific">Thermofilum adornatum 1505</name>
    <dbReference type="NCBI Taxonomy" id="697581"/>
    <lineage>
        <taxon>Archaea</taxon>
        <taxon>Thermoproteota</taxon>
        <taxon>Thermoprotei</taxon>
        <taxon>Thermofilales</taxon>
        <taxon>Thermofilaceae</taxon>
        <taxon>Thermofilum</taxon>
    </lineage>
</organism>
<dbReference type="Pfam" id="PF00398">
    <property type="entry name" value="RrnaAD"/>
    <property type="match status" value="1"/>
</dbReference>
<dbReference type="KEGG" id="tcb:TCARB_1812"/>
<evidence type="ECO:0000256" key="5">
    <source>
        <dbReference type="ARBA" id="ARBA00022884"/>
    </source>
</evidence>
<dbReference type="CDD" id="cd02440">
    <property type="entry name" value="AdoMet_MTases"/>
    <property type="match status" value="1"/>
</dbReference>
<name>A0A3G1A8Y5_9CREN</name>
<reference evidence="9" key="1">
    <citation type="book" date="2010" name="EXTREMOPHILES" publisher="0:0-0">
        <title>Complete genome sequences of ten hyperthermophilic archaea reveal their metabolic capabilities and possible ecological roles.</title>
        <editorList>
            <person name="?"/>
        </editorList>
        <authorList>
            <person name="Ravin N.V."/>
            <person name="Mardanov A.V."/>
            <person name="Bonch-Osmolovskaya E.A."/>
            <person name="Skryabin K.G."/>
        </authorList>
    </citation>
    <scope>NUCLEOTIDE SEQUENCE [LARGE SCALE GENOMIC DNA]</scope>
    <source>
        <strain evidence="9">1505</strain>
    </source>
</reference>
<protein>
    <submittedName>
        <fullName evidence="8">Ribosomal RNA adenine methylase transferase</fullName>
        <ecNumber evidence="8">2.1.1.182</ecNumber>
    </submittedName>
</protein>
<dbReference type="GeneID" id="25407223"/>
<evidence type="ECO:0000313" key="9">
    <source>
        <dbReference type="Proteomes" id="UP000266720"/>
    </source>
</evidence>
<dbReference type="InterPro" id="IPR020596">
    <property type="entry name" value="rRNA_Ade_Mease_Trfase_CS"/>
</dbReference>
<keyword evidence="2 6" id="KW-0489">Methyltransferase</keyword>
<dbReference type="EMBL" id="CP007493">
    <property type="protein sequence ID" value="AJB42848.1"/>
    <property type="molecule type" value="Genomic_DNA"/>
</dbReference>
<dbReference type="STRING" id="697581.TCARB_1812"/>
<evidence type="ECO:0000256" key="4">
    <source>
        <dbReference type="ARBA" id="ARBA00022691"/>
    </source>
</evidence>
<evidence type="ECO:0000256" key="1">
    <source>
        <dbReference type="ARBA" id="ARBA00022552"/>
    </source>
</evidence>
<proteinExistence type="inferred from homology"/>
<dbReference type="PANTHER" id="PTHR11727">
    <property type="entry name" value="DIMETHYLADENOSINE TRANSFERASE"/>
    <property type="match status" value="1"/>
</dbReference>
<comment type="similarity">
    <text evidence="6">Belongs to the class I-like SAM-binding methyltransferase superfamily. rRNA adenine N(6)-methyltransferase family.</text>
</comment>
<dbReference type="AlphaFoldDB" id="A0A3G1A8Y5"/>
<gene>
    <name evidence="8" type="ORF">TCARB_1812</name>
</gene>
<evidence type="ECO:0000256" key="6">
    <source>
        <dbReference type="PROSITE-ProRule" id="PRU01026"/>
    </source>
</evidence>
<dbReference type="Proteomes" id="UP000266720">
    <property type="component" value="Chromosome"/>
</dbReference>
<feature type="binding site" evidence="6">
    <location>
        <position position="46"/>
    </location>
    <ligand>
        <name>S-adenosyl-L-methionine</name>
        <dbReference type="ChEBI" id="CHEBI:59789"/>
    </ligand>
</feature>
<dbReference type="GO" id="GO:0052908">
    <property type="term" value="F:16S rRNA (adenine(1518)-N(6)/adenine(1519)-N(6))-dimethyltransferase activity"/>
    <property type="evidence" value="ECO:0007669"/>
    <property type="project" value="UniProtKB-EC"/>
</dbReference>
<feature type="binding site" evidence="6">
    <location>
        <position position="110"/>
    </location>
    <ligand>
        <name>S-adenosyl-L-methionine</name>
        <dbReference type="ChEBI" id="CHEBI:59789"/>
    </ligand>
</feature>
<keyword evidence="3 6" id="KW-0808">Transferase</keyword>
<feature type="domain" description="Ribosomal RNA adenine methylase transferase N-terminal" evidence="7">
    <location>
        <begin position="29"/>
        <end position="194"/>
    </location>
</feature>
<keyword evidence="5 6" id="KW-0694">RNA-binding</keyword>
<feature type="binding site" evidence="6">
    <location>
        <position position="67"/>
    </location>
    <ligand>
        <name>S-adenosyl-L-methionine</name>
        <dbReference type="ChEBI" id="CHEBI:59789"/>
    </ligand>
</feature>
<dbReference type="RefSeq" id="WP_052887208.1">
    <property type="nucleotide sequence ID" value="NZ_CP007493.1"/>
</dbReference>
<dbReference type="InterPro" id="IPR020598">
    <property type="entry name" value="rRNA_Ade_methylase_Trfase_N"/>
</dbReference>
<dbReference type="InterPro" id="IPR001737">
    <property type="entry name" value="KsgA/Erm"/>
</dbReference>
<feature type="binding site" evidence="6">
    <location>
        <position position="24"/>
    </location>
    <ligand>
        <name>S-adenosyl-L-methionine</name>
        <dbReference type="ChEBI" id="CHEBI:59789"/>
    </ligand>
</feature>
<evidence type="ECO:0000259" key="7">
    <source>
        <dbReference type="SMART" id="SM00650"/>
    </source>
</evidence>
<evidence type="ECO:0000256" key="3">
    <source>
        <dbReference type="ARBA" id="ARBA00022679"/>
    </source>
</evidence>
<dbReference type="NCBIfam" id="TIGR00755">
    <property type="entry name" value="ksgA"/>
    <property type="match status" value="1"/>
</dbReference>
<dbReference type="PROSITE" id="PS01131">
    <property type="entry name" value="RRNA_A_DIMETH"/>
    <property type="match status" value="1"/>
</dbReference>
<dbReference type="SMART" id="SM00650">
    <property type="entry name" value="rADc"/>
    <property type="match status" value="1"/>
</dbReference>
<keyword evidence="1" id="KW-0698">rRNA processing</keyword>
<dbReference type="InterPro" id="IPR029063">
    <property type="entry name" value="SAM-dependent_MTases_sf"/>
</dbReference>